<dbReference type="PANTHER" id="PTHR34146:SF11">
    <property type="entry name" value="RIBONUCLEASE H-LIKE SUPERFAMILY PROTEIN"/>
    <property type="match status" value="1"/>
</dbReference>
<dbReference type="GO" id="GO:0004523">
    <property type="term" value="F:RNA-DNA hybrid ribonuclease activity"/>
    <property type="evidence" value="ECO:0007669"/>
    <property type="project" value="InterPro"/>
</dbReference>
<evidence type="ECO:0000259" key="1">
    <source>
        <dbReference type="Pfam" id="PF13456"/>
    </source>
</evidence>
<dbReference type="InterPro" id="IPR012337">
    <property type="entry name" value="RNaseH-like_sf"/>
</dbReference>
<dbReference type="InterPro" id="IPR036397">
    <property type="entry name" value="RNaseH_sf"/>
</dbReference>
<protein>
    <recommendedName>
        <fullName evidence="1">RNase H type-1 domain-containing protein</fullName>
    </recommendedName>
</protein>
<comment type="caution">
    <text evidence="2">The sequence shown here is derived from an EMBL/GenBank/DDBJ whole genome shotgun (WGS) entry which is preliminary data.</text>
</comment>
<evidence type="ECO:0000313" key="3">
    <source>
        <dbReference type="Proteomes" id="UP000886595"/>
    </source>
</evidence>
<reference evidence="2 3" key="1">
    <citation type="submission" date="2020-02" db="EMBL/GenBank/DDBJ databases">
        <authorList>
            <person name="Ma Q."/>
            <person name="Huang Y."/>
            <person name="Song X."/>
            <person name="Pei D."/>
        </authorList>
    </citation>
    <scope>NUCLEOTIDE SEQUENCE [LARGE SCALE GENOMIC DNA]</scope>
    <source>
        <strain evidence="2">Sxm20200214</strain>
        <tissue evidence="2">Leaf</tissue>
    </source>
</reference>
<dbReference type="AlphaFoldDB" id="A0A8X7Q3M7"/>
<dbReference type="InterPro" id="IPR002156">
    <property type="entry name" value="RNaseH_domain"/>
</dbReference>
<feature type="domain" description="RNase H type-1" evidence="1">
    <location>
        <begin position="8"/>
        <end position="107"/>
    </location>
</feature>
<dbReference type="PANTHER" id="PTHR34146">
    <property type="entry name" value="POLYNUCLEOTIDYL TRANSFERASE, RIBONUCLEASE H-LIKE SUPERFAMILY PROTEIN-RELATED"/>
    <property type="match status" value="1"/>
</dbReference>
<gene>
    <name evidence="2" type="ORF">Bca52824_068397</name>
</gene>
<evidence type="ECO:0000313" key="2">
    <source>
        <dbReference type="EMBL" id="KAG2261318.1"/>
    </source>
</evidence>
<keyword evidence="3" id="KW-1185">Reference proteome</keyword>
<dbReference type="EMBL" id="JAAMPC010000014">
    <property type="protein sequence ID" value="KAG2261318.1"/>
    <property type="molecule type" value="Genomic_DNA"/>
</dbReference>
<organism evidence="2 3">
    <name type="scientific">Brassica carinata</name>
    <name type="common">Ethiopian mustard</name>
    <name type="synonym">Abyssinian cabbage</name>
    <dbReference type="NCBI Taxonomy" id="52824"/>
    <lineage>
        <taxon>Eukaryota</taxon>
        <taxon>Viridiplantae</taxon>
        <taxon>Streptophyta</taxon>
        <taxon>Embryophyta</taxon>
        <taxon>Tracheophyta</taxon>
        <taxon>Spermatophyta</taxon>
        <taxon>Magnoliopsida</taxon>
        <taxon>eudicotyledons</taxon>
        <taxon>Gunneridae</taxon>
        <taxon>Pentapetalae</taxon>
        <taxon>rosids</taxon>
        <taxon>malvids</taxon>
        <taxon>Brassicales</taxon>
        <taxon>Brassicaceae</taxon>
        <taxon>Brassiceae</taxon>
        <taxon>Brassica</taxon>
    </lineage>
</organism>
<name>A0A8X7Q3M7_BRACI</name>
<proteinExistence type="predicted"/>
<dbReference type="Pfam" id="PF13456">
    <property type="entry name" value="RVT_3"/>
    <property type="match status" value="1"/>
</dbReference>
<dbReference type="GO" id="GO:0003676">
    <property type="term" value="F:nucleic acid binding"/>
    <property type="evidence" value="ECO:0007669"/>
    <property type="project" value="InterPro"/>
</dbReference>
<sequence>MIGTQCFVDAAWNAGTRGGGFGCIFKDMNNSTFHHHSSNRSFVGSAFAAEALAAKAALQVAVTLGTRMLAVWSDSKPLVLAISLNAKVVEAQGTLFDISQLCNNFVSIFSLMFQGYSTLKLIL</sequence>
<dbReference type="OrthoDB" id="1110565at2759"/>
<dbReference type="Proteomes" id="UP000886595">
    <property type="component" value="Unassembled WGS sequence"/>
</dbReference>
<dbReference type="SUPFAM" id="SSF53098">
    <property type="entry name" value="Ribonuclease H-like"/>
    <property type="match status" value="1"/>
</dbReference>
<dbReference type="Gene3D" id="3.30.420.10">
    <property type="entry name" value="Ribonuclease H-like superfamily/Ribonuclease H"/>
    <property type="match status" value="1"/>
</dbReference>
<accession>A0A8X7Q3M7</accession>